<gene>
    <name evidence="2" type="ORF">GUJ93_ZPchr0010g11242</name>
</gene>
<feature type="region of interest" description="Disordered" evidence="1">
    <location>
        <begin position="117"/>
        <end position="138"/>
    </location>
</feature>
<comment type="caution">
    <text evidence="2">The sequence shown here is derived from an EMBL/GenBank/DDBJ whole genome shotgun (WGS) entry which is preliminary data.</text>
</comment>
<dbReference type="OrthoDB" id="1935019at2759"/>
<feature type="compositionally biased region" description="Basic and acidic residues" evidence="1">
    <location>
        <begin position="71"/>
        <end position="87"/>
    </location>
</feature>
<feature type="compositionally biased region" description="Basic and acidic residues" evidence="1">
    <location>
        <begin position="117"/>
        <end position="135"/>
    </location>
</feature>
<reference evidence="2" key="2">
    <citation type="submission" date="2021-02" db="EMBL/GenBank/DDBJ databases">
        <authorList>
            <person name="Kimball J.A."/>
            <person name="Haas M.W."/>
            <person name="Macchietto M."/>
            <person name="Kono T."/>
            <person name="Duquette J."/>
            <person name="Shao M."/>
        </authorList>
    </citation>
    <scope>NUCLEOTIDE SEQUENCE</scope>
    <source>
        <tissue evidence="2">Fresh leaf tissue</tissue>
    </source>
</reference>
<proteinExistence type="predicted"/>
<protein>
    <submittedName>
        <fullName evidence="2">Uncharacterized protein</fullName>
    </submittedName>
</protein>
<accession>A0A8J5W8L6</accession>
<evidence type="ECO:0000313" key="2">
    <source>
        <dbReference type="EMBL" id="KAG8084827.1"/>
    </source>
</evidence>
<feature type="region of interest" description="Disordered" evidence="1">
    <location>
        <begin position="71"/>
        <end position="99"/>
    </location>
</feature>
<dbReference type="EMBL" id="JAAALK010000082">
    <property type="protein sequence ID" value="KAG8084827.1"/>
    <property type="molecule type" value="Genomic_DNA"/>
</dbReference>
<evidence type="ECO:0000256" key="1">
    <source>
        <dbReference type="SAM" id="MobiDB-lite"/>
    </source>
</evidence>
<reference evidence="2" key="1">
    <citation type="journal article" date="2021" name="bioRxiv">
        <title>Whole Genome Assembly and Annotation of Northern Wild Rice, Zizania palustris L., Supports a Whole Genome Duplication in the Zizania Genus.</title>
        <authorList>
            <person name="Haas M."/>
            <person name="Kono T."/>
            <person name="Macchietto M."/>
            <person name="Millas R."/>
            <person name="McGilp L."/>
            <person name="Shao M."/>
            <person name="Duquette J."/>
            <person name="Hirsch C.N."/>
            <person name="Kimball J."/>
        </authorList>
    </citation>
    <scope>NUCLEOTIDE SEQUENCE</scope>
    <source>
        <tissue evidence="2">Fresh leaf tissue</tissue>
    </source>
</reference>
<dbReference type="Proteomes" id="UP000729402">
    <property type="component" value="Unassembled WGS sequence"/>
</dbReference>
<keyword evidence="3" id="KW-1185">Reference proteome</keyword>
<dbReference type="AlphaFoldDB" id="A0A8J5W8L6"/>
<evidence type="ECO:0000313" key="3">
    <source>
        <dbReference type="Proteomes" id="UP000729402"/>
    </source>
</evidence>
<organism evidence="2 3">
    <name type="scientific">Zizania palustris</name>
    <name type="common">Northern wild rice</name>
    <dbReference type="NCBI Taxonomy" id="103762"/>
    <lineage>
        <taxon>Eukaryota</taxon>
        <taxon>Viridiplantae</taxon>
        <taxon>Streptophyta</taxon>
        <taxon>Embryophyta</taxon>
        <taxon>Tracheophyta</taxon>
        <taxon>Spermatophyta</taxon>
        <taxon>Magnoliopsida</taxon>
        <taxon>Liliopsida</taxon>
        <taxon>Poales</taxon>
        <taxon>Poaceae</taxon>
        <taxon>BOP clade</taxon>
        <taxon>Oryzoideae</taxon>
        <taxon>Oryzeae</taxon>
        <taxon>Zizaniinae</taxon>
        <taxon>Zizania</taxon>
    </lineage>
</organism>
<sequence>MSGGGAQKLARSDGEGSELDVLLRAAQDVVLLKLHANSHLHSLSATIATPNPPTLNPVIDLLDADLARHFDALRSHPSEPKPKRADDAPSAPFGGDDDGMDKLEARFVALKGVVGPEKETRVRPEKDARVSPEKRMMRKRKWNWRGRIANVDPDM</sequence>
<name>A0A8J5W8L6_ZIZPA</name>